<evidence type="ECO:0000256" key="5">
    <source>
        <dbReference type="ARBA" id="ARBA00023172"/>
    </source>
</evidence>
<comment type="caution">
    <text evidence="11">The sequence shown here is derived from an EMBL/GenBank/DDBJ whole genome shotgun (WGS) entry which is preliminary data.</text>
</comment>
<dbReference type="CDD" id="cd10455">
    <property type="entry name" value="GIY-YIG_SLX1"/>
    <property type="match status" value="1"/>
</dbReference>
<name>W9CQQ4_SCLBF</name>
<evidence type="ECO:0000256" key="3">
    <source>
        <dbReference type="ARBA" id="ARBA00022763"/>
    </source>
</evidence>
<evidence type="ECO:0000256" key="6">
    <source>
        <dbReference type="ARBA" id="ARBA00023204"/>
    </source>
</evidence>
<evidence type="ECO:0000256" key="1">
    <source>
        <dbReference type="ARBA" id="ARBA00022722"/>
    </source>
</evidence>
<dbReference type="GO" id="GO:0000724">
    <property type="term" value="P:double-strand break repair via homologous recombination"/>
    <property type="evidence" value="ECO:0007669"/>
    <property type="project" value="TreeGrafter"/>
</dbReference>
<comment type="similarity">
    <text evidence="8">Belongs to the SLX1 family.</text>
</comment>
<dbReference type="GO" id="GO:0008821">
    <property type="term" value="F:crossover junction DNA endonuclease activity"/>
    <property type="evidence" value="ECO:0007669"/>
    <property type="project" value="TreeGrafter"/>
</dbReference>
<dbReference type="HOGENOM" id="CLU_030739_1_0_1"/>
<feature type="domain" description="GIY-YIG" evidence="10">
    <location>
        <begin position="9"/>
        <end position="91"/>
    </location>
</feature>
<evidence type="ECO:0000313" key="12">
    <source>
        <dbReference type="Proteomes" id="UP000019487"/>
    </source>
</evidence>
<protein>
    <recommendedName>
        <fullName evidence="10">GIY-YIG domain-containing protein</fullName>
    </recommendedName>
</protein>
<dbReference type="Pfam" id="PF21202">
    <property type="entry name" value="SLX1_C"/>
    <property type="match status" value="1"/>
</dbReference>
<keyword evidence="2 8" id="KW-0255">Endonuclease</keyword>
<dbReference type="InterPro" id="IPR035901">
    <property type="entry name" value="GIY-YIG_endonuc_sf"/>
</dbReference>
<dbReference type="Gene3D" id="3.40.1440.10">
    <property type="entry name" value="GIY-YIG endonuclease"/>
    <property type="match status" value="1"/>
</dbReference>
<dbReference type="STRING" id="1432307.W9CQQ4"/>
<keyword evidence="4 8" id="KW-0378">Hydrolase</keyword>
<dbReference type="AlphaFoldDB" id="W9CQQ4"/>
<dbReference type="EMBL" id="AYSA01000051">
    <property type="protein sequence ID" value="ESZ98181.1"/>
    <property type="molecule type" value="Genomic_DNA"/>
</dbReference>
<dbReference type="Gene3D" id="3.30.40.10">
    <property type="entry name" value="Zinc/RING finger domain, C3HC4 (zinc finger)"/>
    <property type="match status" value="1"/>
</dbReference>
<evidence type="ECO:0000256" key="7">
    <source>
        <dbReference type="ARBA" id="ARBA00023242"/>
    </source>
</evidence>
<keyword evidence="1 8" id="KW-0540">Nuclease</keyword>
<gene>
    <name evidence="11" type="ORF">SBOR_1450</name>
</gene>
<dbReference type="OrthoDB" id="24645at2759"/>
<reference evidence="11 12" key="1">
    <citation type="journal article" date="2014" name="Genome Announc.">
        <title>Draft genome sequence of Sclerotinia borealis, a psychrophilic plant pathogenic fungus.</title>
        <authorList>
            <person name="Mardanov A.V."/>
            <person name="Beletsky A.V."/>
            <person name="Kadnikov V.V."/>
            <person name="Ignatov A.N."/>
            <person name="Ravin N.V."/>
        </authorList>
    </citation>
    <scope>NUCLEOTIDE SEQUENCE [LARGE SCALE GENOMIC DNA]</scope>
    <source>
        <strain evidence="12">F-4157</strain>
    </source>
</reference>
<evidence type="ECO:0000256" key="9">
    <source>
        <dbReference type="SAM" id="MobiDB-lite"/>
    </source>
</evidence>
<dbReference type="InterPro" id="IPR027520">
    <property type="entry name" value="Slx1"/>
</dbReference>
<dbReference type="InterPro" id="IPR013083">
    <property type="entry name" value="Znf_RING/FYVE/PHD"/>
</dbReference>
<dbReference type="InterPro" id="IPR050381">
    <property type="entry name" value="SLX1_endonuclease"/>
</dbReference>
<dbReference type="HAMAP" id="MF_03100">
    <property type="entry name" value="Endonuc_su_Slx1"/>
    <property type="match status" value="1"/>
</dbReference>
<dbReference type="Proteomes" id="UP000019487">
    <property type="component" value="Unassembled WGS sequence"/>
</dbReference>
<dbReference type="InterPro" id="IPR048749">
    <property type="entry name" value="SLX1_C"/>
</dbReference>
<keyword evidence="12" id="KW-1185">Reference proteome</keyword>
<comment type="subcellular location">
    <subcellularLocation>
        <location evidence="8">Nucleus</location>
    </subcellularLocation>
</comment>
<accession>W9CQQ4</accession>
<evidence type="ECO:0000256" key="8">
    <source>
        <dbReference type="HAMAP-Rule" id="MF_03100"/>
    </source>
</evidence>
<evidence type="ECO:0000256" key="4">
    <source>
        <dbReference type="ARBA" id="ARBA00022801"/>
    </source>
</evidence>
<proteinExistence type="inferred from homology"/>
<keyword evidence="7 8" id="KW-0539">Nucleus</keyword>
<sequence>MPIDRPIPSFYCCYLLRSTIKHTGLYIGSTPNPVRRLRQHNGLAKGGAVRTNKSILRPWEMACIVTGFPSSIAALQFEWAWQNSHITLHIPPSSRITHATQKKRSGHSKRPRHTIQSLLSNLHLLLSVPSFSRWPLEVRFFAPDVHEAWIKWMKGVRSEPLRDSLPIITDFPPGEVKAEDDEGGESTGGHHGIEALKFAYQDTKPHLEKGKRIFNSNIEESCTICNLQLQHNSGLYTICPHSDCEVITHMICLSQHILQSDKKKKKNLQPLVPIKGTCPGCKREIRWNDMVKELSLRTRGPKLVEKLLKPKRVKKTKGKGIAASQTAVESEDEDDESDENEEEEEDDCINMGEFEPGNLKEVNGNGNGTGFKYYLDSDDSDTLSMVSVASNKSQKRKKKKISDPVVKPRLVTVIEDSDMDMDEGGEEGAGEALMR</sequence>
<feature type="region of interest" description="Disordered" evidence="9">
    <location>
        <begin position="415"/>
        <end position="435"/>
    </location>
</feature>
<dbReference type="PROSITE" id="PS50164">
    <property type="entry name" value="GIY_YIG"/>
    <property type="match status" value="1"/>
</dbReference>
<dbReference type="GO" id="GO:0017108">
    <property type="term" value="F:5'-flap endonuclease activity"/>
    <property type="evidence" value="ECO:0007669"/>
    <property type="project" value="InterPro"/>
</dbReference>
<dbReference type="SUPFAM" id="SSF82771">
    <property type="entry name" value="GIY-YIG endonuclease"/>
    <property type="match status" value="1"/>
</dbReference>
<comment type="caution">
    <text evidence="8">Lacks conserved residue(s) required for the propagation of feature annotation.</text>
</comment>
<dbReference type="Pfam" id="PF01541">
    <property type="entry name" value="GIY-YIG"/>
    <property type="match status" value="1"/>
</dbReference>
<comment type="subunit">
    <text evidence="8">Forms a heterodimer with SLX4.</text>
</comment>
<evidence type="ECO:0000259" key="10">
    <source>
        <dbReference type="PROSITE" id="PS50164"/>
    </source>
</evidence>
<keyword evidence="6 8" id="KW-0234">DNA repair</keyword>
<keyword evidence="5 8" id="KW-0233">DNA recombination</keyword>
<dbReference type="PANTHER" id="PTHR20208">
    <property type="entry name" value="STRUCTURE-SPECIFIC ENDONUCLEASE SUBUNIT SLX1"/>
    <property type="match status" value="1"/>
</dbReference>
<feature type="region of interest" description="Disordered" evidence="9">
    <location>
        <begin position="315"/>
        <end position="363"/>
    </location>
</feature>
<dbReference type="FunFam" id="3.40.1440.10:FF:000006">
    <property type="entry name" value="Structure-specific endonuclease subunit SLX1"/>
    <property type="match status" value="1"/>
</dbReference>
<feature type="compositionally biased region" description="Acidic residues" evidence="9">
    <location>
        <begin position="415"/>
        <end position="429"/>
    </location>
</feature>
<dbReference type="PANTHER" id="PTHR20208:SF10">
    <property type="entry name" value="STRUCTURE-SPECIFIC ENDONUCLEASE SUBUNIT SLX1"/>
    <property type="match status" value="1"/>
</dbReference>
<dbReference type="GO" id="GO:0033557">
    <property type="term" value="C:Slx1-Slx4 complex"/>
    <property type="evidence" value="ECO:0007669"/>
    <property type="project" value="UniProtKB-UniRule"/>
</dbReference>
<evidence type="ECO:0000256" key="2">
    <source>
        <dbReference type="ARBA" id="ARBA00022759"/>
    </source>
</evidence>
<keyword evidence="3 8" id="KW-0227">DNA damage</keyword>
<dbReference type="InterPro" id="IPR000305">
    <property type="entry name" value="GIY-YIG_endonuc"/>
</dbReference>
<comment type="function">
    <text evidence="8">Catalytic subunit of the SLX1-SLX4 structure-specific endonuclease that resolves DNA secondary structures generated during DNA repair and recombination. Has endonuclease activity towards branched DNA substrates, introducing single-strand cuts in duplex DNA close to junctions with ss-DNA.</text>
</comment>
<organism evidence="11 12">
    <name type="scientific">Sclerotinia borealis (strain F-4128)</name>
    <dbReference type="NCBI Taxonomy" id="1432307"/>
    <lineage>
        <taxon>Eukaryota</taxon>
        <taxon>Fungi</taxon>
        <taxon>Dikarya</taxon>
        <taxon>Ascomycota</taxon>
        <taxon>Pezizomycotina</taxon>
        <taxon>Leotiomycetes</taxon>
        <taxon>Helotiales</taxon>
        <taxon>Sclerotiniaceae</taxon>
        <taxon>Sclerotinia</taxon>
    </lineage>
</organism>
<evidence type="ECO:0000313" key="11">
    <source>
        <dbReference type="EMBL" id="ESZ98181.1"/>
    </source>
</evidence>
<comment type="cofactor">
    <cofactor evidence="8">
        <name>a divalent metal cation</name>
        <dbReference type="ChEBI" id="CHEBI:60240"/>
    </cofactor>
</comment>
<feature type="compositionally biased region" description="Acidic residues" evidence="9">
    <location>
        <begin position="329"/>
        <end position="348"/>
    </location>
</feature>